<organism evidence="1 2">
    <name type="scientific">Portunus trituberculatus</name>
    <name type="common">Swimming crab</name>
    <name type="synonym">Neptunus trituberculatus</name>
    <dbReference type="NCBI Taxonomy" id="210409"/>
    <lineage>
        <taxon>Eukaryota</taxon>
        <taxon>Metazoa</taxon>
        <taxon>Ecdysozoa</taxon>
        <taxon>Arthropoda</taxon>
        <taxon>Crustacea</taxon>
        <taxon>Multicrustacea</taxon>
        <taxon>Malacostraca</taxon>
        <taxon>Eumalacostraca</taxon>
        <taxon>Eucarida</taxon>
        <taxon>Decapoda</taxon>
        <taxon>Pleocyemata</taxon>
        <taxon>Brachyura</taxon>
        <taxon>Eubrachyura</taxon>
        <taxon>Portunoidea</taxon>
        <taxon>Portunidae</taxon>
        <taxon>Portuninae</taxon>
        <taxon>Portunus</taxon>
    </lineage>
</organism>
<dbReference type="EMBL" id="VSRR010002162">
    <property type="protein sequence ID" value="MPC29935.1"/>
    <property type="molecule type" value="Genomic_DNA"/>
</dbReference>
<dbReference type="Proteomes" id="UP000324222">
    <property type="component" value="Unassembled WGS sequence"/>
</dbReference>
<comment type="caution">
    <text evidence="1">The sequence shown here is derived from an EMBL/GenBank/DDBJ whole genome shotgun (WGS) entry which is preliminary data.</text>
</comment>
<name>A0A5B7E9C1_PORTR</name>
<evidence type="ECO:0000313" key="2">
    <source>
        <dbReference type="Proteomes" id="UP000324222"/>
    </source>
</evidence>
<gene>
    <name evidence="1" type="ORF">E2C01_023189</name>
</gene>
<sequence>MMPFTITGITRTNKSGFGVQTRRSRAVNTARSGYQFSEPGRAPGVSNWTDGRWKQQCKRAHVPRFASHPPHP</sequence>
<evidence type="ECO:0000313" key="1">
    <source>
        <dbReference type="EMBL" id="MPC29935.1"/>
    </source>
</evidence>
<accession>A0A5B7E9C1</accession>
<protein>
    <submittedName>
        <fullName evidence="1">Uncharacterized protein</fullName>
    </submittedName>
</protein>
<dbReference type="AlphaFoldDB" id="A0A5B7E9C1"/>
<reference evidence="1 2" key="1">
    <citation type="submission" date="2019-05" db="EMBL/GenBank/DDBJ databases">
        <title>Another draft genome of Portunus trituberculatus and its Hox gene families provides insights of decapod evolution.</title>
        <authorList>
            <person name="Jeong J.-H."/>
            <person name="Song I."/>
            <person name="Kim S."/>
            <person name="Choi T."/>
            <person name="Kim D."/>
            <person name="Ryu S."/>
            <person name="Kim W."/>
        </authorList>
    </citation>
    <scope>NUCLEOTIDE SEQUENCE [LARGE SCALE GENOMIC DNA]</scope>
    <source>
        <tissue evidence="1">Muscle</tissue>
    </source>
</reference>
<keyword evidence="2" id="KW-1185">Reference proteome</keyword>
<proteinExistence type="predicted"/>